<dbReference type="AlphaFoldDB" id="A0A8D8FPQ5"/>
<evidence type="ECO:0000313" key="2">
    <source>
        <dbReference type="EMBL" id="CAG6478138.1"/>
    </source>
</evidence>
<dbReference type="EMBL" id="HBUE01082588">
    <property type="protein sequence ID" value="CAG6478126.1"/>
    <property type="molecule type" value="Transcribed_RNA"/>
</dbReference>
<proteinExistence type="predicted"/>
<dbReference type="EMBL" id="HBUE01082599">
    <property type="protein sequence ID" value="CAG6478138.1"/>
    <property type="molecule type" value="Transcribed_RNA"/>
</dbReference>
<sequence length="102" mass="11916">MMLGNMYFLSRGKLVCFCVETDNFRDTLILRTRLVNATKRRQRFSIERRVPKIVCLQPENVKFEGRLDPSTNQGFWRESQAKDFGESGRISQEGTKHGTRET</sequence>
<evidence type="ECO:0000256" key="1">
    <source>
        <dbReference type="SAM" id="MobiDB-lite"/>
    </source>
</evidence>
<reference evidence="2" key="1">
    <citation type="submission" date="2021-05" db="EMBL/GenBank/DDBJ databases">
        <authorList>
            <person name="Alioto T."/>
            <person name="Alioto T."/>
            <person name="Gomez Garrido J."/>
        </authorList>
    </citation>
    <scope>NUCLEOTIDE SEQUENCE</scope>
</reference>
<accession>A0A8D8FPQ5</accession>
<name>A0A8D8FPQ5_CULPI</name>
<organism evidence="2">
    <name type="scientific">Culex pipiens</name>
    <name type="common">House mosquito</name>
    <dbReference type="NCBI Taxonomy" id="7175"/>
    <lineage>
        <taxon>Eukaryota</taxon>
        <taxon>Metazoa</taxon>
        <taxon>Ecdysozoa</taxon>
        <taxon>Arthropoda</taxon>
        <taxon>Hexapoda</taxon>
        <taxon>Insecta</taxon>
        <taxon>Pterygota</taxon>
        <taxon>Neoptera</taxon>
        <taxon>Endopterygota</taxon>
        <taxon>Diptera</taxon>
        <taxon>Nematocera</taxon>
        <taxon>Culicoidea</taxon>
        <taxon>Culicidae</taxon>
        <taxon>Culicinae</taxon>
        <taxon>Culicini</taxon>
        <taxon>Culex</taxon>
        <taxon>Culex</taxon>
    </lineage>
</organism>
<protein>
    <submittedName>
        <fullName evidence="2">(northern house mosquito) hypothetical protein</fullName>
    </submittedName>
</protein>
<feature type="region of interest" description="Disordered" evidence="1">
    <location>
        <begin position="72"/>
        <end position="102"/>
    </location>
</feature>